<dbReference type="Gene3D" id="3.40.50.300">
    <property type="entry name" value="P-loop containing nucleotide triphosphate hydrolases"/>
    <property type="match status" value="1"/>
</dbReference>
<keyword evidence="3 12" id="KW-0235">DNA replication</keyword>
<evidence type="ECO:0000256" key="5">
    <source>
        <dbReference type="ARBA" id="ARBA00022801"/>
    </source>
</evidence>
<dbReference type="Pfam" id="PF03796">
    <property type="entry name" value="DnaB_C"/>
    <property type="match status" value="1"/>
</dbReference>
<comment type="catalytic activity">
    <reaction evidence="10 12">
        <text>ATP + H2O = ADP + phosphate + H(+)</text>
        <dbReference type="Rhea" id="RHEA:13065"/>
        <dbReference type="ChEBI" id="CHEBI:15377"/>
        <dbReference type="ChEBI" id="CHEBI:15378"/>
        <dbReference type="ChEBI" id="CHEBI:30616"/>
        <dbReference type="ChEBI" id="CHEBI:43474"/>
        <dbReference type="ChEBI" id="CHEBI:456216"/>
        <dbReference type="EC" id="5.6.2.3"/>
    </reaction>
</comment>
<reference evidence="15" key="1">
    <citation type="journal article" date="2019" name="Int. J. Syst. Evol. Microbiol.">
        <title>The Global Catalogue of Microorganisms (GCM) 10K type strain sequencing project: providing services to taxonomists for standard genome sequencing and annotation.</title>
        <authorList>
            <consortium name="The Broad Institute Genomics Platform"/>
            <consortium name="The Broad Institute Genome Sequencing Center for Infectious Disease"/>
            <person name="Wu L."/>
            <person name="Ma J."/>
        </authorList>
    </citation>
    <scope>NUCLEOTIDE SEQUENCE [LARGE SCALE GENOMIC DNA]</scope>
    <source>
        <strain evidence="15">CGMCC 1.12404</strain>
    </source>
</reference>
<dbReference type="RefSeq" id="WP_188433551.1">
    <property type="nucleotide sequence ID" value="NZ_BMEX01000021.1"/>
</dbReference>
<comment type="similarity">
    <text evidence="1 12">Belongs to the helicase family. DnaB subfamily.</text>
</comment>
<evidence type="ECO:0000256" key="1">
    <source>
        <dbReference type="ARBA" id="ARBA00008428"/>
    </source>
</evidence>
<organism evidence="14 15">
    <name type="scientific">Kroppenstedtia guangzhouensis</name>
    <dbReference type="NCBI Taxonomy" id="1274356"/>
    <lineage>
        <taxon>Bacteria</taxon>
        <taxon>Bacillati</taxon>
        <taxon>Bacillota</taxon>
        <taxon>Bacilli</taxon>
        <taxon>Bacillales</taxon>
        <taxon>Thermoactinomycetaceae</taxon>
        <taxon>Kroppenstedtia</taxon>
    </lineage>
</organism>
<sequence>MNFTDQQVVEQYANDEQSIIGIVLSDPEKMYDIPELKPEHFYVRPYREIFNKILDLFKEDAESITLSNIAPYAVEVGVSISDLSEWLASAFPSETKKTAGRIIRYSKAREAADLAGKLLSIRNTTNPETIDNAIQEATATLTSISESGMEEDEGDDIADVMVEVNEHVEDMYYNGNKLLGLGTGLKRLDLMTSGLQGGQLIVIGARSSIGKSAFALSLTKAIGLDQKTPIAFYPLEMKKRAVGLRLVSNIANIDGMRLRQGRLEPDEWERYTMALSELSESKIKIKDKSSVSTSIIRAQCRKMKREWGLGAVVIDHLQLLTPDRPNPNRVQEISQMTRELKLLADELDIPVILVSQLSREVEKRENKRPMLSDLRESGSIEQDADVVIFLYRDDYYNPDSDQKNILEVIVAKQREGMVGTVPSLYLRNYNKILDLETKR</sequence>
<keyword evidence="9" id="KW-0413">Isomerase</keyword>
<evidence type="ECO:0000256" key="9">
    <source>
        <dbReference type="ARBA" id="ARBA00023235"/>
    </source>
</evidence>
<keyword evidence="4 12" id="KW-0547">Nucleotide-binding</keyword>
<dbReference type="InterPro" id="IPR036185">
    <property type="entry name" value="DNA_heli_DnaB-like_N_sf"/>
</dbReference>
<feature type="domain" description="SF4 helicase" evidence="13">
    <location>
        <begin position="174"/>
        <end position="439"/>
    </location>
</feature>
<keyword evidence="5 12" id="KW-0378">Hydrolase</keyword>
<keyword evidence="15" id="KW-1185">Reference proteome</keyword>
<dbReference type="NCBIfam" id="TIGR00665">
    <property type="entry name" value="DnaB"/>
    <property type="match status" value="1"/>
</dbReference>
<evidence type="ECO:0000256" key="6">
    <source>
        <dbReference type="ARBA" id="ARBA00022806"/>
    </source>
</evidence>
<dbReference type="Pfam" id="PF00772">
    <property type="entry name" value="DnaB"/>
    <property type="match status" value="1"/>
</dbReference>
<dbReference type="InterPro" id="IPR016136">
    <property type="entry name" value="DNA_helicase_N/primase_C"/>
</dbReference>
<keyword evidence="7 12" id="KW-0067">ATP-binding</keyword>
<evidence type="ECO:0000256" key="10">
    <source>
        <dbReference type="ARBA" id="ARBA00048954"/>
    </source>
</evidence>
<gene>
    <name evidence="14" type="primary">dnaC</name>
    <name evidence="14" type="ORF">GCM10007416_32360</name>
</gene>
<keyword evidence="8 12" id="KW-0238">DNA-binding</keyword>
<evidence type="ECO:0000256" key="4">
    <source>
        <dbReference type="ARBA" id="ARBA00022741"/>
    </source>
</evidence>
<dbReference type="PANTHER" id="PTHR30153">
    <property type="entry name" value="REPLICATIVE DNA HELICASE DNAB"/>
    <property type="match status" value="1"/>
</dbReference>
<evidence type="ECO:0000259" key="13">
    <source>
        <dbReference type="PROSITE" id="PS51199"/>
    </source>
</evidence>
<dbReference type="GO" id="GO:0004386">
    <property type="term" value="F:helicase activity"/>
    <property type="evidence" value="ECO:0007669"/>
    <property type="project" value="UniProtKB-KW"/>
</dbReference>
<name>A0ABQ1H3S9_9BACL</name>
<accession>A0ABQ1H3S9</accession>
<evidence type="ECO:0000313" key="14">
    <source>
        <dbReference type="EMBL" id="GGA56666.1"/>
    </source>
</evidence>
<dbReference type="InterPro" id="IPR007693">
    <property type="entry name" value="DNA_helicase_DnaB-like_N"/>
</dbReference>
<protein>
    <recommendedName>
        <fullName evidence="11 12">Replicative DNA helicase</fullName>
        <ecNumber evidence="11 12">5.6.2.3</ecNumber>
    </recommendedName>
</protein>
<dbReference type="InterPro" id="IPR007692">
    <property type="entry name" value="DNA_helicase_DnaB"/>
</dbReference>
<dbReference type="InterPro" id="IPR007694">
    <property type="entry name" value="DNA_helicase_DnaB-like_C"/>
</dbReference>
<evidence type="ECO:0000256" key="7">
    <source>
        <dbReference type="ARBA" id="ARBA00022840"/>
    </source>
</evidence>
<dbReference type="InterPro" id="IPR027417">
    <property type="entry name" value="P-loop_NTPase"/>
</dbReference>
<keyword evidence="2 12" id="KW-0639">Primosome</keyword>
<evidence type="ECO:0000256" key="8">
    <source>
        <dbReference type="ARBA" id="ARBA00023125"/>
    </source>
</evidence>
<dbReference type="PROSITE" id="PS51199">
    <property type="entry name" value="SF4_HELICASE"/>
    <property type="match status" value="1"/>
</dbReference>
<proteinExistence type="inferred from homology"/>
<dbReference type="Proteomes" id="UP000617979">
    <property type="component" value="Unassembled WGS sequence"/>
</dbReference>
<evidence type="ECO:0000256" key="12">
    <source>
        <dbReference type="RuleBase" id="RU362085"/>
    </source>
</evidence>
<dbReference type="SUPFAM" id="SSF52540">
    <property type="entry name" value="P-loop containing nucleoside triphosphate hydrolases"/>
    <property type="match status" value="1"/>
</dbReference>
<dbReference type="EC" id="5.6.2.3" evidence="11 12"/>
<evidence type="ECO:0000256" key="2">
    <source>
        <dbReference type="ARBA" id="ARBA00022515"/>
    </source>
</evidence>
<dbReference type="SUPFAM" id="SSF48024">
    <property type="entry name" value="N-terminal domain of DnaB helicase"/>
    <property type="match status" value="1"/>
</dbReference>
<evidence type="ECO:0000256" key="11">
    <source>
        <dbReference type="NCBIfam" id="TIGR00665"/>
    </source>
</evidence>
<comment type="function">
    <text evidence="12">The main replicative DNA helicase, it participates in initiation and elongation during chromosome replication. Travels ahead of the DNA replisome, separating dsDNA into templates for DNA synthesis. A processive ATP-dependent 5'-3' DNA helicase it has DNA-dependent ATPase activity.</text>
</comment>
<comment type="caution">
    <text evidence="14">The sequence shown here is derived from an EMBL/GenBank/DDBJ whole genome shotgun (WGS) entry which is preliminary data.</text>
</comment>
<dbReference type="Gene3D" id="1.10.860.10">
    <property type="entry name" value="DNAb Helicase, Chain A"/>
    <property type="match status" value="1"/>
</dbReference>
<evidence type="ECO:0000256" key="3">
    <source>
        <dbReference type="ARBA" id="ARBA00022705"/>
    </source>
</evidence>
<dbReference type="CDD" id="cd00984">
    <property type="entry name" value="DnaB_C"/>
    <property type="match status" value="1"/>
</dbReference>
<dbReference type="PANTHER" id="PTHR30153:SF2">
    <property type="entry name" value="REPLICATIVE DNA HELICASE"/>
    <property type="match status" value="1"/>
</dbReference>
<keyword evidence="6 12" id="KW-0347">Helicase</keyword>
<evidence type="ECO:0000313" key="15">
    <source>
        <dbReference type="Proteomes" id="UP000617979"/>
    </source>
</evidence>
<dbReference type="EMBL" id="BMEX01000021">
    <property type="protein sequence ID" value="GGA56666.1"/>
    <property type="molecule type" value="Genomic_DNA"/>
</dbReference>